<protein>
    <submittedName>
        <fullName evidence="2">Uncharacterized protein</fullName>
    </submittedName>
</protein>
<comment type="similarity">
    <text evidence="1">Belongs to the UPF0711 family.</text>
</comment>
<dbReference type="EMBL" id="JAIFRP010000021">
    <property type="protein sequence ID" value="KAK2585493.1"/>
    <property type="molecule type" value="Genomic_DNA"/>
</dbReference>
<keyword evidence="3" id="KW-1185">Reference proteome</keyword>
<sequence>MEKIEHLWNVTQYLTKLQCPEANRLQNFYIERCRNAANEVELPKSCFGPSMMCSYCGSLWTVTDHQIRLLSGRKISRSVSKIIKKNTEGHKLPKVQATLVKKCKKNEMNKIAIRCSVCSRRTEIQVTKPRRKIKVSDDTSEDLKNLHKKKKKKAKDKTVGLNISGSIAPELQTNKGNETVTNGTIRSKSKNISTPKLKKLNISKLKDVVNQSMTPPNRKSLTNFLKELA</sequence>
<gene>
    <name evidence="2" type="ORF">KPH14_010146</name>
</gene>
<organism evidence="2 3">
    <name type="scientific">Odynerus spinipes</name>
    <dbReference type="NCBI Taxonomy" id="1348599"/>
    <lineage>
        <taxon>Eukaryota</taxon>
        <taxon>Metazoa</taxon>
        <taxon>Ecdysozoa</taxon>
        <taxon>Arthropoda</taxon>
        <taxon>Hexapoda</taxon>
        <taxon>Insecta</taxon>
        <taxon>Pterygota</taxon>
        <taxon>Neoptera</taxon>
        <taxon>Endopterygota</taxon>
        <taxon>Hymenoptera</taxon>
        <taxon>Apocrita</taxon>
        <taxon>Aculeata</taxon>
        <taxon>Vespoidea</taxon>
        <taxon>Vespidae</taxon>
        <taxon>Eumeninae</taxon>
        <taxon>Odynerus</taxon>
    </lineage>
</organism>
<reference evidence="2" key="2">
    <citation type="journal article" date="2023" name="Commun. Biol.">
        <title>Intrasexual cuticular hydrocarbon dimorphism in a wasp sheds light on hydrocarbon biosynthesis genes in Hymenoptera.</title>
        <authorList>
            <person name="Moris V.C."/>
            <person name="Podsiadlowski L."/>
            <person name="Martin S."/>
            <person name="Oeyen J.P."/>
            <person name="Donath A."/>
            <person name="Petersen M."/>
            <person name="Wilbrandt J."/>
            <person name="Misof B."/>
            <person name="Liedtke D."/>
            <person name="Thamm M."/>
            <person name="Scheiner R."/>
            <person name="Schmitt T."/>
            <person name="Niehuis O."/>
        </authorList>
    </citation>
    <scope>NUCLEOTIDE SEQUENCE</scope>
    <source>
        <strain evidence="2">GBR_01_08_01A</strain>
    </source>
</reference>
<evidence type="ECO:0000313" key="2">
    <source>
        <dbReference type="EMBL" id="KAK2585493.1"/>
    </source>
</evidence>
<accession>A0AAD9RTM2</accession>
<proteinExistence type="inferred from homology"/>
<dbReference type="Pfam" id="PF15719">
    <property type="entry name" value="Rmp24-like"/>
    <property type="match status" value="1"/>
</dbReference>
<dbReference type="PANTHER" id="PTHR31402:SF2">
    <property type="entry name" value="UPF0711 PROTEIN C18ORF21"/>
    <property type="match status" value="1"/>
</dbReference>
<dbReference type="InterPro" id="IPR029779">
    <property type="entry name" value="Rmp24-like"/>
</dbReference>
<evidence type="ECO:0000256" key="1">
    <source>
        <dbReference type="ARBA" id="ARBA00006160"/>
    </source>
</evidence>
<name>A0AAD9RTM2_9HYME</name>
<comment type="caution">
    <text evidence="2">The sequence shown here is derived from an EMBL/GenBank/DDBJ whole genome shotgun (WGS) entry which is preliminary data.</text>
</comment>
<reference evidence="2" key="1">
    <citation type="submission" date="2021-08" db="EMBL/GenBank/DDBJ databases">
        <authorList>
            <person name="Misof B."/>
            <person name="Oliver O."/>
            <person name="Podsiadlowski L."/>
            <person name="Donath A."/>
            <person name="Peters R."/>
            <person name="Mayer C."/>
            <person name="Rust J."/>
            <person name="Gunkel S."/>
            <person name="Lesny P."/>
            <person name="Martin S."/>
            <person name="Oeyen J.P."/>
            <person name="Petersen M."/>
            <person name="Panagiotis P."/>
            <person name="Wilbrandt J."/>
            <person name="Tanja T."/>
        </authorList>
    </citation>
    <scope>NUCLEOTIDE SEQUENCE</scope>
    <source>
        <strain evidence="2">GBR_01_08_01A</strain>
        <tissue evidence="2">Thorax + abdomen</tissue>
    </source>
</reference>
<dbReference type="PANTHER" id="PTHR31402">
    <property type="entry name" value="UPF0711 PROTEIN C18ORF21"/>
    <property type="match status" value="1"/>
</dbReference>
<evidence type="ECO:0000313" key="3">
    <source>
        <dbReference type="Proteomes" id="UP001258017"/>
    </source>
</evidence>
<dbReference type="Proteomes" id="UP001258017">
    <property type="component" value="Unassembled WGS sequence"/>
</dbReference>
<dbReference type="AlphaFoldDB" id="A0AAD9RTM2"/>